<evidence type="ECO:0000313" key="3">
    <source>
        <dbReference type="Proteomes" id="UP000518266"/>
    </source>
</evidence>
<feature type="region of interest" description="Disordered" evidence="1">
    <location>
        <begin position="223"/>
        <end position="242"/>
    </location>
</feature>
<dbReference type="PANTHER" id="PTHR31025:SF25">
    <property type="entry name" value="ZINC FINGER (C2H2)-60"/>
    <property type="match status" value="1"/>
</dbReference>
<protein>
    <submittedName>
        <fullName evidence="2">Uncharacterized protein</fullName>
    </submittedName>
</protein>
<evidence type="ECO:0000256" key="1">
    <source>
        <dbReference type="SAM" id="MobiDB-lite"/>
    </source>
</evidence>
<accession>A0A7J5XKM9</accession>
<comment type="caution">
    <text evidence="2">The sequence shown here is derived from an EMBL/GenBank/DDBJ whole genome shotgun (WGS) entry which is preliminary data.</text>
</comment>
<name>A0A7J5XKM9_DISMA</name>
<dbReference type="OrthoDB" id="6512834at2759"/>
<dbReference type="PANTHER" id="PTHR31025">
    <property type="entry name" value="SI:CH211-196P9.1-RELATED"/>
    <property type="match status" value="1"/>
</dbReference>
<gene>
    <name evidence="2" type="ORF">F7725_009392</name>
</gene>
<reference evidence="2 3" key="1">
    <citation type="submission" date="2020-03" db="EMBL/GenBank/DDBJ databases">
        <title>Dissostichus mawsoni Genome sequencing and assembly.</title>
        <authorList>
            <person name="Park H."/>
        </authorList>
    </citation>
    <scope>NUCLEOTIDE SEQUENCE [LARGE SCALE GENOMIC DNA]</scope>
    <source>
        <strain evidence="2">DM0001</strain>
        <tissue evidence="2">Muscle</tissue>
    </source>
</reference>
<keyword evidence="3" id="KW-1185">Reference proteome</keyword>
<organism evidence="2 3">
    <name type="scientific">Dissostichus mawsoni</name>
    <name type="common">Antarctic cod</name>
    <dbReference type="NCBI Taxonomy" id="36200"/>
    <lineage>
        <taxon>Eukaryota</taxon>
        <taxon>Metazoa</taxon>
        <taxon>Chordata</taxon>
        <taxon>Craniata</taxon>
        <taxon>Vertebrata</taxon>
        <taxon>Euteleostomi</taxon>
        <taxon>Actinopterygii</taxon>
        <taxon>Neopterygii</taxon>
        <taxon>Teleostei</taxon>
        <taxon>Neoteleostei</taxon>
        <taxon>Acanthomorphata</taxon>
        <taxon>Eupercaria</taxon>
        <taxon>Perciformes</taxon>
        <taxon>Notothenioidei</taxon>
        <taxon>Nototheniidae</taxon>
        <taxon>Dissostichus</taxon>
    </lineage>
</organism>
<dbReference type="EMBL" id="JAAKFY010000022">
    <property type="protein sequence ID" value="KAF3837624.1"/>
    <property type="molecule type" value="Genomic_DNA"/>
</dbReference>
<evidence type="ECO:0000313" key="2">
    <source>
        <dbReference type="EMBL" id="KAF3837624.1"/>
    </source>
</evidence>
<sequence length="381" mass="42565">MLLRVIVSQNDIRRLRIENIPTSIEGLNQELRTNLGLTGGFILQFEDPDFNNQLCNLTDIKDLPVERATLKVLFTADVGVSDFTLDTCSLTWVSSGDSVEWPNPFPVPQFSLDVELLLTQANLRHAKDGSVMVIPKGVKTDILDTLADVMSKISAFPEKRHYETVVKALVEKHPSLKDPGSEKGWHSWFYSLKFKLGNYRQKLSAAGCHEVVVNKLKGVEAKGSRNKKSKKGEVNYFPDLPEGQSTDDMEEKQFQRIVTTDLLSSFLDGLDGLAPRLLEVYKGASRTGKKQALKSILDCLEKDDTNERRRTAALFGLSHYMSGENQANVIRMCDAHGDTLEEVMKGMQVGLLIGYKGERDAFPQQIFNVAVVVEETIVLTT</sequence>
<dbReference type="AlphaFoldDB" id="A0A7J5XKM9"/>
<proteinExistence type="predicted"/>
<dbReference type="Proteomes" id="UP000518266">
    <property type="component" value="Unassembled WGS sequence"/>
</dbReference>